<dbReference type="Pfam" id="PF02841">
    <property type="entry name" value="GBP_C"/>
    <property type="match status" value="1"/>
</dbReference>
<feature type="domain" description="Guanylate-binding protein N-terminal" evidence="3">
    <location>
        <begin position="19"/>
        <end position="123"/>
    </location>
</feature>
<evidence type="ECO:0000313" key="6">
    <source>
        <dbReference type="Proteomes" id="UP001164746"/>
    </source>
</evidence>
<evidence type="ECO:0000259" key="4">
    <source>
        <dbReference type="Pfam" id="PF02841"/>
    </source>
</evidence>
<evidence type="ECO:0000256" key="1">
    <source>
        <dbReference type="ARBA" id="ARBA00022801"/>
    </source>
</evidence>
<feature type="domain" description="Guanylate-binding protein/Atlastin C-terminal" evidence="4">
    <location>
        <begin position="132"/>
        <end position="220"/>
    </location>
</feature>
<dbReference type="PANTHER" id="PTHR10751">
    <property type="entry name" value="GUANYLATE BINDING PROTEIN"/>
    <property type="match status" value="1"/>
</dbReference>
<keyword evidence="6" id="KW-1185">Reference proteome</keyword>
<evidence type="ECO:0000256" key="2">
    <source>
        <dbReference type="SAM" id="MobiDB-lite"/>
    </source>
</evidence>
<dbReference type="InterPro" id="IPR036543">
    <property type="entry name" value="Guanylate-bd_C_sf"/>
</dbReference>
<proteinExistence type="predicted"/>
<dbReference type="Pfam" id="PF02263">
    <property type="entry name" value="GBP"/>
    <property type="match status" value="1"/>
</dbReference>
<feature type="region of interest" description="Disordered" evidence="2">
    <location>
        <begin position="361"/>
        <end position="400"/>
    </location>
</feature>
<accession>A0ABY7EUV2</accession>
<gene>
    <name evidence="5" type="ORF">MAR_003835</name>
</gene>
<dbReference type="Proteomes" id="UP001164746">
    <property type="component" value="Chromosome 9"/>
</dbReference>
<dbReference type="EMBL" id="CP111020">
    <property type="protein sequence ID" value="WAR13730.1"/>
    <property type="molecule type" value="Genomic_DNA"/>
</dbReference>
<dbReference type="InterPro" id="IPR015894">
    <property type="entry name" value="Guanylate-bd_N"/>
</dbReference>
<dbReference type="InterPro" id="IPR003191">
    <property type="entry name" value="Guanylate-bd/ATL_C"/>
</dbReference>
<dbReference type="SUPFAM" id="SSF48340">
    <property type="entry name" value="Interferon-induced guanylate-binding protein 1 (GBP1), C-terminal domain"/>
    <property type="match status" value="1"/>
</dbReference>
<evidence type="ECO:0000259" key="3">
    <source>
        <dbReference type="Pfam" id="PF02263"/>
    </source>
</evidence>
<dbReference type="Gene3D" id="3.40.50.300">
    <property type="entry name" value="P-loop containing nucleotide triphosphate hydrolases"/>
    <property type="match status" value="1"/>
</dbReference>
<reference evidence="5" key="1">
    <citation type="submission" date="2022-11" db="EMBL/GenBank/DDBJ databases">
        <title>Centuries of genome instability and evolution in soft-shell clam transmissible cancer (bioRxiv).</title>
        <authorList>
            <person name="Hart S.F.M."/>
            <person name="Yonemitsu M.A."/>
            <person name="Giersch R.M."/>
            <person name="Beal B.F."/>
            <person name="Arriagada G."/>
            <person name="Davis B.W."/>
            <person name="Ostrander E.A."/>
            <person name="Goff S.P."/>
            <person name="Metzger M.J."/>
        </authorList>
    </citation>
    <scope>NUCLEOTIDE SEQUENCE</scope>
    <source>
        <strain evidence="5">MELC-2E11</strain>
        <tissue evidence="5">Siphon/mantle</tissue>
    </source>
</reference>
<sequence>MGKNIRYGGKCNEDNNLLHCVLPGFVLALRDFTLKMIIDGRKVTPDEYLDVSLQNKTRKDGSFNKPLECIRKFFPQDKRRCFAFPVPGDGDTLESIDSLKLHDLSKTFQGVAAKFVSYIFSQEPKQLQVSKPVNGYMFASLTKQYVNDLSKGAVPDVDDAFTAVAKLENERVKKECLEIFQSRMDDILLPIPATKFNKHLTEARWCALKYMRENAVEDVANAVEKYAESLNDLKTELQNQTFEVLGGYKNFKRDVDIVKQEYEQALRDYEHREIVFPWSVVADWLGEAENRILEKDDALSEEEKQRERMEYSNSIERMKVEMAEANQTALDKQKNELEEQQKELNAERERLEKEHEHHVKMLQEKGMESESDKEHQNKARDQKKAKQKEDRASEYENTIQRLRDKIKKLKKMNKERKEKNIFSRVWNAICNI</sequence>
<dbReference type="InterPro" id="IPR027417">
    <property type="entry name" value="P-loop_NTPase"/>
</dbReference>
<protein>
    <submittedName>
        <fullName evidence="5">GBP2-like protein</fullName>
    </submittedName>
</protein>
<evidence type="ECO:0000313" key="5">
    <source>
        <dbReference type="EMBL" id="WAR13730.1"/>
    </source>
</evidence>
<name>A0ABY7EUV2_MYAAR</name>
<dbReference type="Gene3D" id="1.20.1000.10">
    <property type="entry name" value="Guanylate-binding protein, C-terminal domain"/>
    <property type="match status" value="2"/>
</dbReference>
<feature type="compositionally biased region" description="Basic and acidic residues" evidence="2">
    <location>
        <begin position="361"/>
        <end position="394"/>
    </location>
</feature>
<keyword evidence="1" id="KW-0378">Hydrolase</keyword>
<organism evidence="5 6">
    <name type="scientific">Mya arenaria</name>
    <name type="common">Soft-shell clam</name>
    <dbReference type="NCBI Taxonomy" id="6604"/>
    <lineage>
        <taxon>Eukaryota</taxon>
        <taxon>Metazoa</taxon>
        <taxon>Spiralia</taxon>
        <taxon>Lophotrochozoa</taxon>
        <taxon>Mollusca</taxon>
        <taxon>Bivalvia</taxon>
        <taxon>Autobranchia</taxon>
        <taxon>Heteroconchia</taxon>
        <taxon>Euheterodonta</taxon>
        <taxon>Imparidentia</taxon>
        <taxon>Neoheterodontei</taxon>
        <taxon>Myida</taxon>
        <taxon>Myoidea</taxon>
        <taxon>Myidae</taxon>
        <taxon>Mya</taxon>
    </lineage>
</organism>